<feature type="transmembrane region" description="Helical" evidence="2">
    <location>
        <begin position="220"/>
        <end position="243"/>
    </location>
</feature>
<evidence type="ECO:0000313" key="4">
    <source>
        <dbReference type="Proteomes" id="UP001317259"/>
    </source>
</evidence>
<evidence type="ECO:0000256" key="1">
    <source>
        <dbReference type="SAM" id="MobiDB-lite"/>
    </source>
</evidence>
<comment type="caution">
    <text evidence="3">The sequence shown here is derived from an EMBL/GenBank/DDBJ whole genome shotgun (WGS) entry which is preliminary data.</text>
</comment>
<keyword evidence="2" id="KW-0472">Membrane</keyword>
<dbReference type="EMBL" id="JAKRKC020000002">
    <property type="protein sequence ID" value="MCK2219672.1"/>
    <property type="molecule type" value="Genomic_DNA"/>
</dbReference>
<gene>
    <name evidence="3" type="ORF">MF672_038640</name>
</gene>
<evidence type="ECO:0008006" key="5">
    <source>
        <dbReference type="Google" id="ProtNLM"/>
    </source>
</evidence>
<keyword evidence="4" id="KW-1185">Reference proteome</keyword>
<evidence type="ECO:0000256" key="2">
    <source>
        <dbReference type="SAM" id="Phobius"/>
    </source>
</evidence>
<feature type="region of interest" description="Disordered" evidence="1">
    <location>
        <begin position="256"/>
        <end position="300"/>
    </location>
</feature>
<feature type="transmembrane region" description="Helical" evidence="2">
    <location>
        <begin position="154"/>
        <end position="173"/>
    </location>
</feature>
<name>A0ABT0G4Z3_9ACTN</name>
<feature type="region of interest" description="Disordered" evidence="1">
    <location>
        <begin position="1"/>
        <end position="77"/>
    </location>
</feature>
<dbReference type="Proteomes" id="UP001317259">
    <property type="component" value="Unassembled WGS sequence"/>
</dbReference>
<keyword evidence="2" id="KW-1133">Transmembrane helix</keyword>
<sequence length="384" mass="40409">MTTPKIAPEPSDEDLTAGMTPAEVLSGPGLTALRRRWRSANGRDPETGHPIASDAPLDQSAGPDPQDLDNTRKEPKARRINAWRERRRAGRAAARAARRAPRLRTTDRSGWAVLGVIALALLVLAIVGVGLYTGLGALRDTALAAHIEPSAARLWWIGIDGLIVVAIVAAMILRHDPAARRYALGIVALFTAASGLLQFLHGLGWTAQAGRSGGLGSLPWQVVAVIAVLVIGTIFCGTHLFVYTLRHLFPSAMGDQPQHPAAGAAPTRPEEAEPGSVDSGSGDGPDESDRSEEPALDPEADREVRKWFAAIAVHMILDAGGKPVRSKIARSFGIADRQAGYVIADVIADREEAAERQAQEDAARAAGLSAPDRVAAVNGSGVGA</sequence>
<protein>
    <recommendedName>
        <fullName evidence="5">DUF2637 domain-containing protein</fullName>
    </recommendedName>
</protein>
<proteinExistence type="predicted"/>
<organism evidence="3 4">
    <name type="scientific">Actinomadura luzonensis</name>
    <dbReference type="NCBI Taxonomy" id="2805427"/>
    <lineage>
        <taxon>Bacteria</taxon>
        <taxon>Bacillati</taxon>
        <taxon>Actinomycetota</taxon>
        <taxon>Actinomycetes</taxon>
        <taxon>Streptosporangiales</taxon>
        <taxon>Thermomonosporaceae</taxon>
        <taxon>Actinomadura</taxon>
    </lineage>
</organism>
<dbReference type="RefSeq" id="WP_242375195.1">
    <property type="nucleotide sequence ID" value="NZ_JAKRKC020000002.1"/>
</dbReference>
<reference evidence="3 4" key="1">
    <citation type="submission" date="2022-04" db="EMBL/GenBank/DDBJ databases">
        <title>Genome draft of Actinomadura sp. ATCC 31491.</title>
        <authorList>
            <person name="Shi X."/>
            <person name="Du Y."/>
        </authorList>
    </citation>
    <scope>NUCLEOTIDE SEQUENCE [LARGE SCALE GENOMIC DNA]</scope>
    <source>
        <strain evidence="3 4">ATCC 31491</strain>
    </source>
</reference>
<feature type="transmembrane region" description="Helical" evidence="2">
    <location>
        <begin position="182"/>
        <end position="200"/>
    </location>
</feature>
<feature type="compositionally biased region" description="Basic and acidic residues" evidence="1">
    <location>
        <begin position="287"/>
        <end position="300"/>
    </location>
</feature>
<accession>A0ABT0G4Z3</accession>
<keyword evidence="2" id="KW-0812">Transmembrane</keyword>
<feature type="transmembrane region" description="Helical" evidence="2">
    <location>
        <begin position="111"/>
        <end position="134"/>
    </location>
</feature>
<evidence type="ECO:0000313" key="3">
    <source>
        <dbReference type="EMBL" id="MCK2219672.1"/>
    </source>
</evidence>